<dbReference type="KEGG" id="rbc:BN938_0756"/>
<comment type="cofactor">
    <cofactor evidence="2">
        <name>Ca(2+)</name>
        <dbReference type="ChEBI" id="CHEBI:29108"/>
    </cofactor>
</comment>
<dbReference type="Gene3D" id="2.60.120.260">
    <property type="entry name" value="Galactose-binding domain-like"/>
    <property type="match status" value="1"/>
</dbReference>
<organism evidence="11 12">
    <name type="scientific">Mucinivorans hirudinis</name>
    <dbReference type="NCBI Taxonomy" id="1433126"/>
    <lineage>
        <taxon>Bacteria</taxon>
        <taxon>Pseudomonadati</taxon>
        <taxon>Bacteroidota</taxon>
        <taxon>Bacteroidia</taxon>
        <taxon>Bacteroidales</taxon>
        <taxon>Rikenellaceae</taxon>
        <taxon>Mucinivorans</taxon>
    </lineage>
</organism>
<evidence type="ECO:0000313" key="11">
    <source>
        <dbReference type="EMBL" id="CDN30860.1"/>
    </source>
</evidence>
<dbReference type="InterPro" id="IPR014718">
    <property type="entry name" value="GH-type_carb-bd"/>
</dbReference>
<accession>A0A060R6Y3</accession>
<keyword evidence="12" id="KW-1185">Reference proteome</keyword>
<dbReference type="SMART" id="SM01038">
    <property type="entry name" value="Bgal_small_N"/>
    <property type="match status" value="1"/>
</dbReference>
<dbReference type="Pfam" id="PF16353">
    <property type="entry name" value="LacZ_4"/>
    <property type="match status" value="1"/>
</dbReference>
<dbReference type="OrthoDB" id="9801077at2"/>
<evidence type="ECO:0000256" key="5">
    <source>
        <dbReference type="ARBA" id="ARBA00012756"/>
    </source>
</evidence>
<dbReference type="InterPro" id="IPR006102">
    <property type="entry name" value="Ig-like_GH2"/>
</dbReference>
<dbReference type="PATRIC" id="fig|1433126.3.peg.756"/>
<dbReference type="Proteomes" id="UP000027616">
    <property type="component" value="Chromosome I"/>
</dbReference>
<name>A0A060R6Y3_9BACT</name>
<protein>
    <recommendedName>
        <fullName evidence="5">beta-galactosidase</fullName>
        <ecNumber evidence="5">3.2.1.23</ecNumber>
    </recommendedName>
    <alternativeName>
        <fullName evidence="9">Lactase</fullName>
    </alternativeName>
</protein>
<keyword evidence="8 11" id="KW-0326">Glycosidase</keyword>
<dbReference type="GO" id="GO:0005990">
    <property type="term" value="P:lactose catabolic process"/>
    <property type="evidence" value="ECO:0007669"/>
    <property type="project" value="TreeGrafter"/>
</dbReference>
<dbReference type="SUPFAM" id="SSF49303">
    <property type="entry name" value="beta-Galactosidase/glucuronidase domain"/>
    <property type="match status" value="2"/>
</dbReference>
<dbReference type="InterPro" id="IPR008979">
    <property type="entry name" value="Galactose-bd-like_sf"/>
</dbReference>
<keyword evidence="7" id="KW-0106">Calcium</keyword>
<dbReference type="InterPro" id="IPR013783">
    <property type="entry name" value="Ig-like_fold"/>
</dbReference>
<comment type="subunit">
    <text evidence="4">Monomer.</text>
</comment>
<dbReference type="EC" id="3.2.1.23" evidence="5"/>
<dbReference type="PRINTS" id="PR00132">
    <property type="entry name" value="GLHYDRLASE2"/>
</dbReference>
<dbReference type="Pfam" id="PF02837">
    <property type="entry name" value="Glyco_hydro_2_N"/>
    <property type="match status" value="1"/>
</dbReference>
<dbReference type="SUPFAM" id="SSF49785">
    <property type="entry name" value="Galactose-binding domain-like"/>
    <property type="match status" value="1"/>
</dbReference>
<evidence type="ECO:0000256" key="2">
    <source>
        <dbReference type="ARBA" id="ARBA00001913"/>
    </source>
</evidence>
<evidence type="ECO:0000256" key="4">
    <source>
        <dbReference type="ARBA" id="ARBA00011245"/>
    </source>
</evidence>
<sequence>MKKLLIAALAIFGIDASAQLVRPEWQDEKVVAVNKEQPRSFLMSYHNRDIAAKGDYTKSEYYLALNGMWKFAYFDDHKKRPLDFYKPTYDVSRWDNIKVPGNWERQGYGTAIYTNHSYEFQPRDPNPPVLPNAVPVGLYRTTFDIPISWLSRDVYLHLGGVKSGTYVYVNGQKVGYSEDSKSAAEFCLNKYLKDGQNTLALEVFRWSTGSYLECQDFWRISGIERDVYIYSQPKTRIEDYYVTQTLDENYTNGLFKIDMCVINNFNLPSGYIQVWYELEDMQGNLVDYSYAELEMEPNARDTVRLERTIKNVRKWSAEDPQLYNLILKIKKGGVFIEYITQKIGFRTSEVRGNQYLVNGKPVFIKGVNYHEHDEVTGHYVSEETLRKDMELMKKMNINAIRLSHYPQQRRFYELADEYGFYVCNEANIESHGMYYDLHRGGSLGNNPDWLTAHMERTRNMYYQSKNYPCVMFWSLGNEAGNGYNFYQTYLWLKSVDTTRPVQYERAILEWNTDIFCPQYPDAETLREWGIMKTDRPYIASEYAHAMGNSTGNFRDLWEMIYKYPNLQGGFIWDWVDQGFLETHEDGTEYWAYGGDYGVRSPSDGNFLCNGLVNPDRTPHPAATEVKKVHQYIQFRAVDLGKGQFEVRNIYDFTNLDKYLIKYSIRANEKVVKEGVLNLALKPGETKVVTLPVAELKPAVGVEYFVNFTAALKANDGLLKKGWVVANDQFEMPIKSEKTQYTTKGSVKITQDSEYIMVANSRFALALNKETGFLDTYNVNGQEYIADDFGLRPNFWRAMTDNDFGSGMQKHVLVWRKPSKSLKVSSMNVEQSGENALVTAQYSLPENCSLTITYKVYPSGVVNVGYKFKGYPQSKSHIPRLGMRMRIPAAMETLEYFGRGPEENYTDRKYGTEVGRWKTSALAAGFDYVRPQENGHRTDTRWLLLTKGTKGAGLLIEADKLLEFNALRNSVEDFDAEDSDKDYQWNNFCQGEKNNPAYAKWEMRKQTHINDVTPRNYVEVCLDKRQMGLGGDDSWYSRPYPKYMINAYESFDWGFTLIPVRNAAEAEKMTGRKY</sequence>
<evidence type="ECO:0000256" key="6">
    <source>
        <dbReference type="ARBA" id="ARBA00022801"/>
    </source>
</evidence>
<dbReference type="GO" id="GO:0004565">
    <property type="term" value="F:beta-galactosidase activity"/>
    <property type="evidence" value="ECO:0007669"/>
    <property type="project" value="UniProtKB-EC"/>
</dbReference>
<dbReference type="InterPro" id="IPR050347">
    <property type="entry name" value="Bact_Beta-galactosidase"/>
</dbReference>
<dbReference type="PANTHER" id="PTHR46323:SF2">
    <property type="entry name" value="BETA-GALACTOSIDASE"/>
    <property type="match status" value="1"/>
</dbReference>
<dbReference type="eggNOG" id="COG3250">
    <property type="taxonomic scope" value="Bacteria"/>
</dbReference>
<dbReference type="PANTHER" id="PTHR46323">
    <property type="entry name" value="BETA-GALACTOSIDASE"/>
    <property type="match status" value="1"/>
</dbReference>
<reference evidence="11 12" key="1">
    <citation type="journal article" date="2015" name="Genome Announc.">
        <title>Complete Genome Sequence of the Novel Leech Symbiont Mucinivorans hirudinis M3T.</title>
        <authorList>
            <person name="Nelson M.C."/>
            <person name="Bomar L."/>
            <person name="Graf J."/>
        </authorList>
    </citation>
    <scope>NUCLEOTIDE SEQUENCE [LARGE SCALE GENOMIC DNA]</scope>
    <source>
        <strain evidence="12">M3</strain>
    </source>
</reference>
<dbReference type="InterPro" id="IPR006101">
    <property type="entry name" value="Glyco_hydro_2"/>
</dbReference>
<keyword evidence="6 11" id="KW-0378">Hydrolase</keyword>
<dbReference type="AlphaFoldDB" id="A0A060R6Y3"/>
<dbReference type="Pfam" id="PF00703">
    <property type="entry name" value="Glyco_hydro_2"/>
    <property type="match status" value="1"/>
</dbReference>
<comment type="similarity">
    <text evidence="3">Belongs to the glycosyl hydrolase 2 family.</text>
</comment>
<dbReference type="InterPro" id="IPR006103">
    <property type="entry name" value="Glyco_hydro_2_cat"/>
</dbReference>
<dbReference type="FunFam" id="3.20.20.80:FF:000121">
    <property type="entry name" value="Beta-galactosidase"/>
    <property type="match status" value="1"/>
</dbReference>
<evidence type="ECO:0000256" key="3">
    <source>
        <dbReference type="ARBA" id="ARBA00007401"/>
    </source>
</evidence>
<dbReference type="EMBL" id="HG934468">
    <property type="protein sequence ID" value="CDN30860.1"/>
    <property type="molecule type" value="Genomic_DNA"/>
</dbReference>
<dbReference type="InterPro" id="IPR006104">
    <property type="entry name" value="Glyco_hydro_2_N"/>
</dbReference>
<dbReference type="InterPro" id="IPR011013">
    <property type="entry name" value="Gal_mutarotase_sf_dom"/>
</dbReference>
<dbReference type="Gene3D" id="3.20.20.80">
    <property type="entry name" value="Glycosidases"/>
    <property type="match status" value="1"/>
</dbReference>
<feature type="domain" description="Beta galactosidase small chain/" evidence="10">
    <location>
        <begin position="756"/>
        <end position="1057"/>
    </location>
</feature>
<dbReference type="SUPFAM" id="SSF51445">
    <property type="entry name" value="(Trans)glycosidases"/>
    <property type="match status" value="1"/>
</dbReference>
<proteinExistence type="inferred from homology"/>
<evidence type="ECO:0000256" key="1">
    <source>
        <dbReference type="ARBA" id="ARBA00001412"/>
    </source>
</evidence>
<dbReference type="GO" id="GO:0009341">
    <property type="term" value="C:beta-galactosidase complex"/>
    <property type="evidence" value="ECO:0007669"/>
    <property type="project" value="InterPro"/>
</dbReference>
<evidence type="ECO:0000313" key="12">
    <source>
        <dbReference type="Proteomes" id="UP000027616"/>
    </source>
</evidence>
<evidence type="ECO:0000256" key="7">
    <source>
        <dbReference type="ARBA" id="ARBA00022837"/>
    </source>
</evidence>
<dbReference type="Gene3D" id="2.60.40.10">
    <property type="entry name" value="Immunoglobulins"/>
    <property type="match status" value="2"/>
</dbReference>
<dbReference type="SUPFAM" id="SSF74650">
    <property type="entry name" value="Galactose mutarotase-like"/>
    <property type="match status" value="1"/>
</dbReference>
<dbReference type="GO" id="GO:0030246">
    <property type="term" value="F:carbohydrate binding"/>
    <property type="evidence" value="ECO:0007669"/>
    <property type="project" value="InterPro"/>
</dbReference>
<dbReference type="InterPro" id="IPR017853">
    <property type="entry name" value="GH"/>
</dbReference>
<evidence type="ECO:0000256" key="8">
    <source>
        <dbReference type="ARBA" id="ARBA00023295"/>
    </source>
</evidence>
<evidence type="ECO:0000259" key="10">
    <source>
        <dbReference type="SMART" id="SM01038"/>
    </source>
</evidence>
<dbReference type="HOGENOM" id="CLU_002346_0_2_10"/>
<dbReference type="InterPro" id="IPR032312">
    <property type="entry name" value="LacZ_4"/>
</dbReference>
<dbReference type="InterPro" id="IPR036156">
    <property type="entry name" value="Beta-gal/glucu_dom_sf"/>
</dbReference>
<dbReference type="Gene3D" id="2.70.98.10">
    <property type="match status" value="1"/>
</dbReference>
<comment type="catalytic activity">
    <reaction evidence="1">
        <text>Hydrolysis of terminal non-reducing beta-D-galactose residues in beta-D-galactosides.</text>
        <dbReference type="EC" id="3.2.1.23"/>
    </reaction>
</comment>
<gene>
    <name evidence="11" type="ORF">BN938_0756</name>
</gene>
<dbReference type="Pfam" id="PF02836">
    <property type="entry name" value="Glyco_hydro_2_C"/>
    <property type="match status" value="1"/>
</dbReference>
<evidence type="ECO:0000256" key="9">
    <source>
        <dbReference type="ARBA" id="ARBA00032230"/>
    </source>
</evidence>
<dbReference type="InterPro" id="IPR004199">
    <property type="entry name" value="B-gal_small/dom_5"/>
</dbReference>
<dbReference type="STRING" id="1433126.BN938_0756"/>
<dbReference type="Pfam" id="PF02929">
    <property type="entry name" value="Bgal_small_N"/>
    <property type="match status" value="1"/>
</dbReference>